<proteinExistence type="predicted"/>
<organism evidence="2 3">
    <name type="scientific">Chryseobacterium arthrosphaerae</name>
    <dbReference type="NCBI Taxonomy" id="651561"/>
    <lineage>
        <taxon>Bacteria</taxon>
        <taxon>Pseudomonadati</taxon>
        <taxon>Bacteroidota</taxon>
        <taxon>Flavobacteriia</taxon>
        <taxon>Flavobacteriales</taxon>
        <taxon>Weeksellaceae</taxon>
        <taxon>Chryseobacterium group</taxon>
        <taxon>Chryseobacterium</taxon>
    </lineage>
</organism>
<evidence type="ECO:0000313" key="3">
    <source>
        <dbReference type="Proteomes" id="UP000276953"/>
    </source>
</evidence>
<protein>
    <submittedName>
        <fullName evidence="2">Uncharacterized protein</fullName>
    </submittedName>
</protein>
<feature type="region of interest" description="Disordered" evidence="1">
    <location>
        <begin position="1"/>
        <end position="34"/>
    </location>
</feature>
<feature type="compositionally biased region" description="Basic and acidic residues" evidence="1">
    <location>
        <begin position="1"/>
        <end position="32"/>
    </location>
</feature>
<comment type="caution">
    <text evidence="2">The sequence shown here is derived from an EMBL/GenBank/DDBJ whole genome shotgun (WGS) entry which is preliminary data.</text>
</comment>
<dbReference type="AlphaFoldDB" id="A0A3S0QSX7"/>
<reference evidence="2 3" key="1">
    <citation type="submission" date="2018-12" db="EMBL/GenBank/DDBJ databases">
        <title>Draft Genome Sequence of Chryseobacterium arthrosphaerae strain ED882-96 Isolated from the Blood of a Patient with Liver Cirrhosis in Taiwan.</title>
        <authorList>
            <person name="Lin J.-N."/>
            <person name="Lai C.-H."/>
            <person name="Yang C.-H."/>
            <person name="Huang Y.-H."/>
        </authorList>
    </citation>
    <scope>NUCLEOTIDE SEQUENCE [LARGE SCALE GENOMIC DNA]</scope>
    <source>
        <strain evidence="2 3">ED882-96</strain>
    </source>
</reference>
<dbReference type="EMBL" id="RYFC01000003">
    <property type="protein sequence ID" value="RTZ46160.1"/>
    <property type="molecule type" value="Genomic_DNA"/>
</dbReference>
<evidence type="ECO:0000256" key="1">
    <source>
        <dbReference type="SAM" id="MobiDB-lite"/>
    </source>
</evidence>
<dbReference type="Proteomes" id="UP000276953">
    <property type="component" value="Unassembled WGS sequence"/>
</dbReference>
<accession>A0A3S0QSX7</accession>
<name>A0A3S0QSX7_9FLAO</name>
<evidence type="ECO:0000313" key="2">
    <source>
        <dbReference type="EMBL" id="RTZ46160.1"/>
    </source>
</evidence>
<sequence length="84" mass="9560">MLRAERAARVFTDRPNQEQKDSGNRMKAEAGQKEMQGNNAILSLSAYTPLISEENFDKKEFATITNTKDLKAFLHNYIISQPKV</sequence>
<gene>
    <name evidence="2" type="ORF">EJ377_17120</name>
</gene>